<protein>
    <submittedName>
        <fullName evidence="6">LysR family transcriptional regulator</fullName>
    </submittedName>
</protein>
<evidence type="ECO:0000256" key="4">
    <source>
        <dbReference type="ARBA" id="ARBA00023163"/>
    </source>
</evidence>
<dbReference type="CDD" id="cd05466">
    <property type="entry name" value="PBP2_LTTR_substrate"/>
    <property type="match status" value="1"/>
</dbReference>
<dbReference type="PROSITE" id="PS50931">
    <property type="entry name" value="HTH_LYSR"/>
    <property type="match status" value="1"/>
</dbReference>
<reference evidence="6 7" key="1">
    <citation type="submission" date="2019-09" db="EMBL/GenBank/DDBJ databases">
        <title>Draft genome sequences of 48 bacterial type strains from the CCUG.</title>
        <authorList>
            <person name="Tunovic T."/>
            <person name="Pineiro-Iglesias B."/>
            <person name="Unosson C."/>
            <person name="Inganas E."/>
            <person name="Ohlen M."/>
            <person name="Cardew S."/>
            <person name="Jensie-Markopoulos S."/>
            <person name="Salva-Serra F."/>
            <person name="Jaen-Luchoro D."/>
            <person name="Karlsson R."/>
            <person name="Svensson-Stadler L."/>
            <person name="Chun J."/>
            <person name="Moore E."/>
        </authorList>
    </citation>
    <scope>NUCLEOTIDE SEQUENCE [LARGE SCALE GENOMIC DNA]</scope>
    <source>
        <strain evidence="6 7">CCUG 30977</strain>
    </source>
</reference>
<comment type="caution">
    <text evidence="6">The sequence shown here is derived from an EMBL/GenBank/DDBJ whole genome shotgun (WGS) entry which is preliminary data.</text>
</comment>
<feature type="domain" description="HTH lysR-type" evidence="5">
    <location>
        <begin position="13"/>
        <end position="70"/>
    </location>
</feature>
<comment type="similarity">
    <text evidence="1">Belongs to the LysR transcriptional regulatory family.</text>
</comment>
<dbReference type="InterPro" id="IPR000847">
    <property type="entry name" value="LysR_HTH_N"/>
</dbReference>
<evidence type="ECO:0000313" key="6">
    <source>
        <dbReference type="EMBL" id="KAB0579992.1"/>
    </source>
</evidence>
<dbReference type="Gene3D" id="1.10.10.10">
    <property type="entry name" value="Winged helix-like DNA-binding domain superfamily/Winged helix DNA-binding domain"/>
    <property type="match status" value="1"/>
</dbReference>
<dbReference type="InterPro" id="IPR036390">
    <property type="entry name" value="WH_DNA-bd_sf"/>
</dbReference>
<accession>A0A643FA97</accession>
<dbReference type="InterPro" id="IPR005119">
    <property type="entry name" value="LysR_subst-bd"/>
</dbReference>
<dbReference type="GO" id="GO:0003700">
    <property type="term" value="F:DNA-binding transcription factor activity"/>
    <property type="evidence" value="ECO:0007669"/>
    <property type="project" value="InterPro"/>
</dbReference>
<dbReference type="PANTHER" id="PTHR30126:SF98">
    <property type="entry name" value="HTH-TYPE TRANSCRIPTIONAL ACTIVATOR BAUR"/>
    <property type="match status" value="1"/>
</dbReference>
<gene>
    <name evidence="6" type="ORF">F7Q92_13730</name>
</gene>
<evidence type="ECO:0000313" key="7">
    <source>
        <dbReference type="Proteomes" id="UP000430120"/>
    </source>
</evidence>
<dbReference type="SUPFAM" id="SSF46785">
    <property type="entry name" value="Winged helix' DNA-binding domain"/>
    <property type="match status" value="1"/>
</dbReference>
<dbReference type="SUPFAM" id="SSF53850">
    <property type="entry name" value="Periplasmic binding protein-like II"/>
    <property type="match status" value="1"/>
</dbReference>
<name>A0A643FA97_IDEDE</name>
<dbReference type="GO" id="GO:0000976">
    <property type="term" value="F:transcription cis-regulatory region binding"/>
    <property type="evidence" value="ECO:0007669"/>
    <property type="project" value="TreeGrafter"/>
</dbReference>
<dbReference type="PANTHER" id="PTHR30126">
    <property type="entry name" value="HTH-TYPE TRANSCRIPTIONAL REGULATOR"/>
    <property type="match status" value="1"/>
</dbReference>
<evidence type="ECO:0000256" key="3">
    <source>
        <dbReference type="ARBA" id="ARBA00023125"/>
    </source>
</evidence>
<evidence type="ECO:0000256" key="2">
    <source>
        <dbReference type="ARBA" id="ARBA00023015"/>
    </source>
</evidence>
<dbReference type="Gene3D" id="3.40.190.290">
    <property type="match status" value="1"/>
</dbReference>
<dbReference type="AlphaFoldDB" id="A0A643FA97"/>
<evidence type="ECO:0000259" key="5">
    <source>
        <dbReference type="PROSITE" id="PS50931"/>
    </source>
</evidence>
<sequence>MVKKALLGQVGDTELRLLRIFKSVVECGGLAAAELELNIGRSTVSRHVKDLEQRLGLVLCRRGRSGFALTPDGQRVYDAALRLLSALDGFRADVRDLHADLKGPLALGLFDKIATNPAARLHQALADFRDQAPQVTLDVTVGSLNALETAVIDGRLHLAVVPDHRRSDSLNYLPLFPETMWLYCGAGHPLFGRPADAVGWDELRRHDYAGLAFHSPNMEVTHRFGLRRTATVTDQEALALLILSGRFLGFLPDHYAAVFLREGRLRRVGPADASYPVQFVAVTRASPSAPRAARAFLEALRQAHPQPLVPPA</sequence>
<dbReference type="Pfam" id="PF00126">
    <property type="entry name" value="HTH_1"/>
    <property type="match status" value="1"/>
</dbReference>
<keyword evidence="4" id="KW-0804">Transcription</keyword>
<dbReference type="OrthoDB" id="8587655at2"/>
<organism evidence="6 7">
    <name type="scientific">Ideonella dechloratans</name>
    <dbReference type="NCBI Taxonomy" id="36863"/>
    <lineage>
        <taxon>Bacteria</taxon>
        <taxon>Pseudomonadati</taxon>
        <taxon>Pseudomonadota</taxon>
        <taxon>Betaproteobacteria</taxon>
        <taxon>Burkholderiales</taxon>
        <taxon>Sphaerotilaceae</taxon>
        <taxon>Ideonella</taxon>
    </lineage>
</organism>
<dbReference type="Proteomes" id="UP000430120">
    <property type="component" value="Unassembled WGS sequence"/>
</dbReference>
<dbReference type="Pfam" id="PF03466">
    <property type="entry name" value="LysR_substrate"/>
    <property type="match status" value="1"/>
</dbReference>
<dbReference type="RefSeq" id="WP_151124695.1">
    <property type="nucleotide sequence ID" value="NZ_CP088081.1"/>
</dbReference>
<keyword evidence="7" id="KW-1185">Reference proteome</keyword>
<evidence type="ECO:0000256" key="1">
    <source>
        <dbReference type="ARBA" id="ARBA00009437"/>
    </source>
</evidence>
<dbReference type="EMBL" id="VZPB01000033">
    <property type="protein sequence ID" value="KAB0579992.1"/>
    <property type="molecule type" value="Genomic_DNA"/>
</dbReference>
<keyword evidence="3" id="KW-0238">DNA-binding</keyword>
<proteinExistence type="inferred from homology"/>
<dbReference type="InterPro" id="IPR036388">
    <property type="entry name" value="WH-like_DNA-bd_sf"/>
</dbReference>
<keyword evidence="2" id="KW-0805">Transcription regulation</keyword>